<sequence>MFGGFDNRKNGVLYSGTLDEIKSETIKLINTVGKKGTILGADCTLSNDIDLSHIKCVADTARNI</sequence>
<comment type="caution">
    <text evidence="1">The sequence shown here is derived from an EMBL/GenBank/DDBJ whole genome shotgun (WGS) entry which is preliminary data.</text>
</comment>
<name>A0AAE3DXG8_9FIRM</name>
<organism evidence="1 2">
    <name type="scientific">Hominilimicola fabiformis</name>
    <dbReference type="NCBI Taxonomy" id="2885356"/>
    <lineage>
        <taxon>Bacteria</taxon>
        <taxon>Bacillati</taxon>
        <taxon>Bacillota</taxon>
        <taxon>Clostridia</taxon>
        <taxon>Eubacteriales</taxon>
        <taxon>Oscillospiraceae</taxon>
        <taxon>Hominilimicola</taxon>
    </lineage>
</organism>
<keyword evidence="2" id="KW-1185">Reference proteome</keyword>
<reference evidence="1 2" key="1">
    <citation type="submission" date="2021-10" db="EMBL/GenBank/DDBJ databases">
        <title>Anaerobic single-cell dispensing facilitates the cultivation of human gut bacteria.</title>
        <authorList>
            <person name="Afrizal A."/>
        </authorList>
    </citation>
    <scope>NUCLEOTIDE SEQUENCE [LARGE SCALE GENOMIC DNA]</scope>
    <source>
        <strain evidence="1 2">CLA-AA-H232</strain>
    </source>
</reference>
<dbReference type="RefSeq" id="WP_308455983.1">
    <property type="nucleotide sequence ID" value="NZ_JAJEQM010000003.1"/>
</dbReference>
<evidence type="ECO:0000313" key="1">
    <source>
        <dbReference type="EMBL" id="MCC2209945.1"/>
    </source>
</evidence>
<dbReference type="InterPro" id="IPR038071">
    <property type="entry name" value="UROD/MetE-like_sf"/>
</dbReference>
<dbReference type="EMBL" id="JAJEQM010000003">
    <property type="protein sequence ID" value="MCC2209945.1"/>
    <property type="molecule type" value="Genomic_DNA"/>
</dbReference>
<gene>
    <name evidence="1" type="ORF">LKE05_03925</name>
</gene>
<dbReference type="Gene3D" id="3.20.20.210">
    <property type="match status" value="1"/>
</dbReference>
<proteinExistence type="predicted"/>
<dbReference type="SUPFAM" id="SSF51726">
    <property type="entry name" value="UROD/MetE-like"/>
    <property type="match status" value="1"/>
</dbReference>
<protein>
    <recommendedName>
        <fullName evidence="3">Uroporphyrinogen decarboxylase (URO-D) domain-containing protein</fullName>
    </recommendedName>
</protein>
<accession>A0AAE3DXG8</accession>
<evidence type="ECO:0000313" key="2">
    <source>
        <dbReference type="Proteomes" id="UP001198242"/>
    </source>
</evidence>
<dbReference type="AlphaFoldDB" id="A0AAE3DXG8"/>
<evidence type="ECO:0008006" key="3">
    <source>
        <dbReference type="Google" id="ProtNLM"/>
    </source>
</evidence>
<dbReference type="Proteomes" id="UP001198242">
    <property type="component" value="Unassembled WGS sequence"/>
</dbReference>